<dbReference type="EMBL" id="SNZH01000005">
    <property type="protein sequence ID" value="TDR45073.1"/>
    <property type="molecule type" value="Genomic_DNA"/>
</dbReference>
<evidence type="ECO:0000256" key="6">
    <source>
        <dbReference type="SAM" id="Phobius"/>
    </source>
</evidence>
<evidence type="ECO:0000259" key="7">
    <source>
        <dbReference type="PROSITE" id="PS51006"/>
    </source>
</evidence>
<dbReference type="InterPro" id="IPR030374">
    <property type="entry name" value="PABS"/>
</dbReference>
<name>A0A4R6Z0M5_9GAMM</name>
<feature type="domain" description="PABS" evidence="7">
    <location>
        <begin position="1"/>
        <end position="223"/>
    </location>
</feature>
<feature type="region of interest" description="Disordered" evidence="5">
    <location>
        <begin position="241"/>
        <end position="260"/>
    </location>
</feature>
<sequence length="260" mass="28508">MARRAGDQAPYVVDAAGLRSLHFGPARVQSRMLLRDPGLLVFDYTCLMMGFLLFLPRPRRIGLIGLGGGSLLKFCHRHVAGSRCEAVERDARVIALRDAFALPRDDRRCRIHLGDGVNFIKSETDAFDAILLDGYDESGMPARLRSRSFVTACRKALRADGMLVVNVDSNDAGRDAFLANVCRVFEGCVLCVLDEDGGNCVVFAGRRLQRRIGEIRRPAAVDRAGWAQLVPAALRIRAAHDPDGSLRRSQAQSDSEADDG</sequence>
<evidence type="ECO:0000256" key="3">
    <source>
        <dbReference type="ARBA" id="ARBA00023115"/>
    </source>
</evidence>
<evidence type="ECO:0000256" key="4">
    <source>
        <dbReference type="PROSITE-ProRule" id="PRU00354"/>
    </source>
</evidence>
<evidence type="ECO:0000313" key="8">
    <source>
        <dbReference type="EMBL" id="TDR45073.1"/>
    </source>
</evidence>
<organism evidence="8 9">
    <name type="scientific">Tahibacter aquaticus</name>
    <dbReference type="NCBI Taxonomy" id="520092"/>
    <lineage>
        <taxon>Bacteria</taxon>
        <taxon>Pseudomonadati</taxon>
        <taxon>Pseudomonadota</taxon>
        <taxon>Gammaproteobacteria</taxon>
        <taxon>Lysobacterales</taxon>
        <taxon>Rhodanobacteraceae</taxon>
        <taxon>Tahibacter</taxon>
    </lineage>
</organism>
<keyword evidence="6" id="KW-0472">Membrane</keyword>
<dbReference type="SUPFAM" id="SSF53335">
    <property type="entry name" value="S-adenosyl-L-methionine-dependent methyltransferases"/>
    <property type="match status" value="1"/>
</dbReference>
<keyword evidence="9" id="KW-1185">Reference proteome</keyword>
<dbReference type="PANTHER" id="PTHR43317">
    <property type="entry name" value="THERMOSPERMINE SYNTHASE ACAULIS5"/>
    <property type="match status" value="1"/>
</dbReference>
<dbReference type="Pfam" id="PF01564">
    <property type="entry name" value="Spermine_synth"/>
    <property type="match status" value="1"/>
</dbReference>
<dbReference type="InterPro" id="IPR029063">
    <property type="entry name" value="SAM-dependent_MTases_sf"/>
</dbReference>
<evidence type="ECO:0000256" key="5">
    <source>
        <dbReference type="SAM" id="MobiDB-lite"/>
    </source>
</evidence>
<reference evidence="8 9" key="1">
    <citation type="submission" date="2019-03" db="EMBL/GenBank/DDBJ databases">
        <title>Genomic Encyclopedia of Type Strains, Phase IV (KMG-IV): sequencing the most valuable type-strain genomes for metagenomic binning, comparative biology and taxonomic classification.</title>
        <authorList>
            <person name="Goeker M."/>
        </authorList>
    </citation>
    <scope>NUCLEOTIDE SEQUENCE [LARGE SCALE GENOMIC DNA]</scope>
    <source>
        <strain evidence="8 9">DSM 21667</strain>
    </source>
</reference>
<comment type="caution">
    <text evidence="8">The sequence shown here is derived from an EMBL/GenBank/DDBJ whole genome shotgun (WGS) entry which is preliminary data.</text>
</comment>
<evidence type="ECO:0000256" key="1">
    <source>
        <dbReference type="ARBA" id="ARBA00007867"/>
    </source>
</evidence>
<comment type="similarity">
    <text evidence="1">Belongs to the spermidine/spermine synthase family.</text>
</comment>
<keyword evidence="3 4" id="KW-0620">Polyamine biosynthesis</keyword>
<proteinExistence type="inferred from homology"/>
<dbReference type="GO" id="GO:0006596">
    <property type="term" value="P:polyamine biosynthetic process"/>
    <property type="evidence" value="ECO:0007669"/>
    <property type="project" value="UniProtKB-UniRule"/>
</dbReference>
<keyword evidence="6" id="KW-1133">Transmembrane helix</keyword>
<keyword evidence="6" id="KW-0812">Transmembrane</keyword>
<feature type="active site" description="Proton acceptor" evidence="4">
    <location>
        <position position="133"/>
    </location>
</feature>
<dbReference type="PROSITE" id="PS51006">
    <property type="entry name" value="PABS_2"/>
    <property type="match status" value="1"/>
</dbReference>
<dbReference type="AlphaFoldDB" id="A0A4R6Z0M5"/>
<dbReference type="Proteomes" id="UP000295293">
    <property type="component" value="Unassembled WGS sequence"/>
</dbReference>
<accession>A0A4R6Z0M5</accession>
<dbReference type="GO" id="GO:0016740">
    <property type="term" value="F:transferase activity"/>
    <property type="evidence" value="ECO:0007669"/>
    <property type="project" value="UniProtKB-UniRule"/>
</dbReference>
<evidence type="ECO:0000313" key="9">
    <source>
        <dbReference type="Proteomes" id="UP000295293"/>
    </source>
</evidence>
<gene>
    <name evidence="8" type="ORF">DFR29_105256</name>
</gene>
<keyword evidence="2 4" id="KW-0808">Transferase</keyword>
<dbReference type="CDD" id="cd02440">
    <property type="entry name" value="AdoMet_MTases"/>
    <property type="match status" value="1"/>
</dbReference>
<dbReference type="PANTHER" id="PTHR43317:SF11">
    <property type="entry name" value="POLYAMINE AMINOPROPYLTRANSFERASE 2"/>
    <property type="match status" value="1"/>
</dbReference>
<protein>
    <submittedName>
        <fullName evidence="8">Spermidine synthase</fullName>
    </submittedName>
</protein>
<evidence type="ECO:0000256" key="2">
    <source>
        <dbReference type="ARBA" id="ARBA00022679"/>
    </source>
</evidence>
<dbReference type="Gene3D" id="3.40.50.150">
    <property type="entry name" value="Vaccinia Virus protein VP39"/>
    <property type="match status" value="1"/>
</dbReference>
<feature type="transmembrane region" description="Helical" evidence="6">
    <location>
        <begin position="37"/>
        <end position="55"/>
    </location>
</feature>